<dbReference type="Gene3D" id="3.55.50.10">
    <property type="entry name" value="Baseplate protein-like domains"/>
    <property type="match status" value="1"/>
</dbReference>
<dbReference type="Pfam" id="PF04717">
    <property type="entry name" value="Phage_base_V"/>
    <property type="match status" value="1"/>
</dbReference>
<dbReference type="EMBL" id="CP062176">
    <property type="protein sequence ID" value="WXK38631.1"/>
    <property type="molecule type" value="Genomic_DNA"/>
</dbReference>
<dbReference type="Gene3D" id="2.30.110.50">
    <property type="match status" value="1"/>
</dbReference>
<dbReference type="RefSeq" id="WP_338911343.1">
    <property type="nucleotide sequence ID" value="NZ_CP062176.1"/>
</dbReference>
<dbReference type="Gene3D" id="2.40.50.230">
    <property type="entry name" value="Gp5 N-terminal domain"/>
    <property type="match status" value="1"/>
</dbReference>
<dbReference type="SUPFAM" id="SSF69255">
    <property type="entry name" value="gp5 N-terminal domain-like"/>
    <property type="match status" value="1"/>
</dbReference>
<accession>A0ABZ2PY61</accession>
<feature type="domain" description="Gp5/Type VI secretion system Vgr protein OB-fold" evidence="1">
    <location>
        <begin position="458"/>
        <end position="528"/>
    </location>
</feature>
<evidence type="ECO:0000313" key="3">
    <source>
        <dbReference type="Proteomes" id="UP001493153"/>
    </source>
</evidence>
<dbReference type="InterPro" id="IPR006531">
    <property type="entry name" value="Gp5/Vgr_OB"/>
</dbReference>
<evidence type="ECO:0000313" key="2">
    <source>
        <dbReference type="EMBL" id="WXK38631.1"/>
    </source>
</evidence>
<dbReference type="Pfam" id="PF05954">
    <property type="entry name" value="Phage_GPD"/>
    <property type="match status" value="1"/>
</dbReference>
<dbReference type="Proteomes" id="UP001493153">
    <property type="component" value="Chromosome"/>
</dbReference>
<gene>
    <name evidence="2" type="ORF">IHE29_04790</name>
</gene>
<organism evidence="2 3">
    <name type="scientific">Mycetohabitans rhizoxinica</name>
    <dbReference type="NCBI Taxonomy" id="412963"/>
    <lineage>
        <taxon>Bacteria</taxon>
        <taxon>Pseudomonadati</taxon>
        <taxon>Pseudomonadota</taxon>
        <taxon>Betaproteobacteria</taxon>
        <taxon>Burkholderiales</taxon>
        <taxon>Burkholderiaceae</taxon>
        <taxon>Mycetohabitans</taxon>
    </lineage>
</organism>
<name>A0ABZ2PY61_9BURK</name>
<sequence length="758" mass="80384">MGFGSFKARIKQAVHQAEASVSEVADQAVSAVDRVVDQASAAVADVAADAQAAVTHVVSPWADTISQAAQSSAALLEAGSVLRGTADRAHAPNREVAGEAPAEFEIRLNGQPLDPKHVWVERIEVRRAVNEIPTATVLVTMPQAPHDDYSVLTRLLEQGAIGQSLSMKVGKLLLFAGVVATVQVQVGSTGRRLKVRLKHRLQGLKARQDSRILKQGTDASVLRQVLSEHGVKAQVTIPVAEPVQRMQWNCSDWTFVRAVAGQHGAWLWPQADGGVKVHAPTLGGKMHRIGATAQHPGMSLLEAQWAYSGLTQPQQVYTKSWDLGVQAVVEKTARPAGLGAGGLAPTRIKPLKDARWLASLTGQWEPAIQQSATDGWITQQHAQAVRGKWTVAGCQAIELGDTLELVGFGPALDGRAIVTQLEYEIDSTLRVGKTIVGIGLDEAAAVAPSLPAPAELVIGKVVKHQTDAKPATWNRVPVTVPMLGPSVLWARMGHAYASTQSGVTFYPEAEDEVALEFVGQDPVIVASLHNPKQVAPFAPSAKNEKKAIVLRHQGKRLELSFDREQHALQWMVGQDTTPEQQLVMSEEKGLSFAAKQGQVMMEVDAGDVSWTTKKNLKVNATEQVTLAGKAGVAVSSEKHVKLDAQTKLSGQGKQGVTWSSERSRMTMTPDKASVLANEVAVDGTMTTKLSGNEGVQIKGAKVDVKGDAEVSVAGAKVTLNGQAQTSVTGAQVSVEGQATTNVGGSGITNVKGAMVNLG</sequence>
<dbReference type="SUPFAM" id="SSF69279">
    <property type="entry name" value="Phage tail proteins"/>
    <property type="match status" value="1"/>
</dbReference>
<reference evidence="2 3" key="1">
    <citation type="submission" date="2020-09" db="EMBL/GenBank/DDBJ databases">
        <title>Genome sequences of Mycetohabitans spp.</title>
        <authorList>
            <person name="Carter M.E."/>
            <person name="Carpenter S.C.D."/>
            <person name="Bogdanove A.J."/>
        </authorList>
    </citation>
    <scope>NUCLEOTIDE SEQUENCE [LARGE SCALE GENOMIC DNA]</scope>
    <source>
        <strain evidence="2 3">B12</strain>
    </source>
</reference>
<evidence type="ECO:0000259" key="1">
    <source>
        <dbReference type="Pfam" id="PF04717"/>
    </source>
</evidence>
<keyword evidence="3" id="KW-1185">Reference proteome</keyword>
<proteinExistence type="predicted"/>
<protein>
    <recommendedName>
        <fullName evidence="1">Gp5/Type VI secretion system Vgr protein OB-fold domain-containing protein</fullName>
    </recommendedName>
</protein>
<dbReference type="InterPro" id="IPR037026">
    <property type="entry name" value="Vgr_OB-fold_dom_sf"/>
</dbReference>